<dbReference type="RefSeq" id="XP_040780098.1">
    <property type="nucleotide sequence ID" value="XM_040925519.1"/>
</dbReference>
<evidence type="ECO:0000313" key="6">
    <source>
        <dbReference type="Proteomes" id="UP000803844"/>
    </source>
</evidence>
<comment type="caution">
    <text evidence="5">The sequence shown here is derived from an EMBL/GenBank/DDBJ whole genome shotgun (WGS) entry which is preliminary data.</text>
</comment>
<keyword evidence="2" id="KW-0812">Transmembrane</keyword>
<feature type="domain" description="WSC" evidence="4">
    <location>
        <begin position="82"/>
        <end position="181"/>
    </location>
</feature>
<feature type="chain" id="PRO_5040493691" description="WSC domain-containing protein" evidence="3">
    <location>
        <begin position="31"/>
        <end position="361"/>
    </location>
</feature>
<dbReference type="GeneID" id="63842648"/>
<dbReference type="SMART" id="SM00321">
    <property type="entry name" value="WSC"/>
    <property type="match status" value="1"/>
</dbReference>
<dbReference type="PROSITE" id="PS51212">
    <property type="entry name" value="WSC"/>
    <property type="match status" value="1"/>
</dbReference>
<organism evidence="5 6">
    <name type="scientific">Cryphonectria parasitica (strain ATCC 38755 / EP155)</name>
    <dbReference type="NCBI Taxonomy" id="660469"/>
    <lineage>
        <taxon>Eukaryota</taxon>
        <taxon>Fungi</taxon>
        <taxon>Dikarya</taxon>
        <taxon>Ascomycota</taxon>
        <taxon>Pezizomycotina</taxon>
        <taxon>Sordariomycetes</taxon>
        <taxon>Sordariomycetidae</taxon>
        <taxon>Diaporthales</taxon>
        <taxon>Cryphonectriaceae</taxon>
        <taxon>Cryphonectria-Endothia species complex</taxon>
        <taxon>Cryphonectria</taxon>
    </lineage>
</organism>
<keyword evidence="2" id="KW-1133">Transmembrane helix</keyword>
<feature type="signal peptide" evidence="3">
    <location>
        <begin position="1"/>
        <end position="30"/>
    </location>
</feature>
<evidence type="ECO:0000313" key="5">
    <source>
        <dbReference type="EMBL" id="KAF3769137.1"/>
    </source>
</evidence>
<reference evidence="5" key="1">
    <citation type="journal article" date="2020" name="Phytopathology">
        <title>Genome sequence of the chestnut blight fungus Cryphonectria parasitica EP155: A fundamental resource for an archetypical invasive plant pathogen.</title>
        <authorList>
            <person name="Crouch J.A."/>
            <person name="Dawe A."/>
            <person name="Aerts A."/>
            <person name="Barry K."/>
            <person name="Churchill A.C.L."/>
            <person name="Grimwood J."/>
            <person name="Hillman B."/>
            <person name="Milgroom M.G."/>
            <person name="Pangilinan J."/>
            <person name="Smith M."/>
            <person name="Salamov A."/>
            <person name="Schmutz J."/>
            <person name="Yadav J."/>
            <person name="Grigoriev I.V."/>
            <person name="Nuss D."/>
        </authorList>
    </citation>
    <scope>NUCLEOTIDE SEQUENCE</scope>
    <source>
        <strain evidence="5">EP155</strain>
    </source>
</reference>
<keyword evidence="2" id="KW-0472">Membrane</keyword>
<feature type="transmembrane region" description="Helical" evidence="2">
    <location>
        <begin position="245"/>
        <end position="269"/>
    </location>
</feature>
<keyword evidence="6" id="KW-1185">Reference proteome</keyword>
<proteinExistence type="predicted"/>
<dbReference type="Pfam" id="PF01822">
    <property type="entry name" value="WSC"/>
    <property type="match status" value="1"/>
</dbReference>
<dbReference type="EMBL" id="MU032345">
    <property type="protein sequence ID" value="KAF3769137.1"/>
    <property type="molecule type" value="Genomic_DNA"/>
</dbReference>
<dbReference type="AlphaFoldDB" id="A0A9P4YA59"/>
<dbReference type="OrthoDB" id="2019572at2759"/>
<feature type="region of interest" description="Disordered" evidence="1">
    <location>
        <begin position="210"/>
        <end position="238"/>
    </location>
</feature>
<keyword evidence="3" id="KW-0732">Signal</keyword>
<evidence type="ECO:0000256" key="3">
    <source>
        <dbReference type="SAM" id="SignalP"/>
    </source>
</evidence>
<evidence type="ECO:0000256" key="2">
    <source>
        <dbReference type="SAM" id="Phobius"/>
    </source>
</evidence>
<name>A0A9P4YA59_CRYP1</name>
<evidence type="ECO:0000259" key="4">
    <source>
        <dbReference type="PROSITE" id="PS51212"/>
    </source>
</evidence>
<sequence>MQPTLSCRFYQDLILIALISSSLQIIASSAQNFTPRSTPVSATIGHDAHKTTARPPAPTQVWHANNVELLRRSVPTVGAVANYSYVGCFFDPGADRLLEGKIFWGQPGNSPSSCQYSCGQLEGYTGAFGLEDTSQCLCDKTIPVSTMSMYAAPDTACSAACPGNSEVACGAYGYINIYMALAAETSGSSSTATTVTLGSATASATASDAGTATATGVSSTNTTGADHTSSDDSKSKGSNGLSNGAVAGVAIAAAAGMGLLVAGLGFAVMRRRQGRNLGLESAPDATPMDARFKSDEGMAKLTPKTLFMSAKSRVRYWLDVFYKWCKQRYMVLHVITTRASVYEKDPCICQQVLKYPQSKQE</sequence>
<evidence type="ECO:0000256" key="1">
    <source>
        <dbReference type="SAM" id="MobiDB-lite"/>
    </source>
</evidence>
<gene>
    <name evidence="5" type="ORF">M406DRAFT_72086</name>
</gene>
<protein>
    <recommendedName>
        <fullName evidence="4">WSC domain-containing protein</fullName>
    </recommendedName>
</protein>
<accession>A0A9P4YA59</accession>
<dbReference type="InterPro" id="IPR002889">
    <property type="entry name" value="WSC_carb-bd"/>
</dbReference>
<feature type="compositionally biased region" description="Low complexity" evidence="1">
    <location>
        <begin position="210"/>
        <end position="225"/>
    </location>
</feature>
<dbReference type="Proteomes" id="UP000803844">
    <property type="component" value="Unassembled WGS sequence"/>
</dbReference>